<sequence length="73" mass="8463">METTFKIRAYGRMELAEVYLPDLHPRSAHRKLQHWITIYPGLPGRLRSLGYHEGERVYSPAMVRAIIESLGEP</sequence>
<comment type="caution">
    <text evidence="2">The sequence shown here is derived from an EMBL/GenBank/DDBJ whole genome shotgun (WGS) entry which is preliminary data.</text>
</comment>
<evidence type="ECO:0000313" key="2">
    <source>
        <dbReference type="EMBL" id="RHD73963.1"/>
    </source>
</evidence>
<organism evidence="2 4">
    <name type="scientific">Parabacteroides distasonis</name>
    <dbReference type="NCBI Taxonomy" id="823"/>
    <lineage>
        <taxon>Bacteria</taxon>
        <taxon>Pseudomonadati</taxon>
        <taxon>Bacteroidota</taxon>
        <taxon>Bacteroidia</taxon>
        <taxon>Bacteroidales</taxon>
        <taxon>Tannerellaceae</taxon>
        <taxon>Parabacteroides</taxon>
    </lineage>
</organism>
<dbReference type="RefSeq" id="WP_034527414.1">
    <property type="nucleotide sequence ID" value="NZ_CDRH01000301.1"/>
</dbReference>
<name>A0A174RL00_PARDI</name>
<reference evidence="2 4" key="1">
    <citation type="submission" date="2018-08" db="EMBL/GenBank/DDBJ databases">
        <title>A genome reference for cultivated species of the human gut microbiota.</title>
        <authorList>
            <person name="Zou Y."/>
            <person name="Xue W."/>
            <person name="Luo G."/>
        </authorList>
    </citation>
    <scope>NUCLEOTIDE SEQUENCE [LARGE SCALE GENOMIC DNA]</scope>
    <source>
        <strain evidence="2 4">AM30-4</strain>
    </source>
</reference>
<dbReference type="AlphaFoldDB" id="A0A174RL00"/>
<evidence type="ECO:0000313" key="4">
    <source>
        <dbReference type="Proteomes" id="UP000284660"/>
    </source>
</evidence>
<dbReference type="EMBL" id="VOHW01000004">
    <property type="protein sequence ID" value="TWV62322.1"/>
    <property type="molecule type" value="Genomic_DNA"/>
</dbReference>
<dbReference type="Proteomes" id="UP000315827">
    <property type="component" value="Unassembled WGS sequence"/>
</dbReference>
<evidence type="ECO:0000313" key="5">
    <source>
        <dbReference type="Proteomes" id="UP000315827"/>
    </source>
</evidence>
<dbReference type="Proteomes" id="UP000284660">
    <property type="component" value="Unassembled WGS sequence"/>
</dbReference>
<evidence type="ECO:0000313" key="3">
    <source>
        <dbReference type="EMBL" id="TWV62322.1"/>
    </source>
</evidence>
<gene>
    <name evidence="2" type="ORF">DW782_12545</name>
    <name evidence="3" type="ORF">FSA05_09535</name>
    <name evidence="1" type="ORF">PN612_17150</name>
</gene>
<reference evidence="1" key="3">
    <citation type="submission" date="2023-01" db="EMBL/GenBank/DDBJ databases">
        <title>Human gut microbiome strain richness.</title>
        <authorList>
            <person name="Chen-Liaw A."/>
        </authorList>
    </citation>
    <scope>NUCLEOTIDE SEQUENCE</scope>
    <source>
        <strain evidence="1">D35st1_E5_D35t1_190705</strain>
    </source>
</reference>
<dbReference type="EMBL" id="QSJN01000007">
    <property type="protein sequence ID" value="RHD73963.1"/>
    <property type="molecule type" value="Genomic_DNA"/>
</dbReference>
<dbReference type="Proteomes" id="UP001211522">
    <property type="component" value="Unassembled WGS sequence"/>
</dbReference>
<accession>A0A174RL00</accession>
<protein>
    <submittedName>
        <fullName evidence="2">DUF4248 domain-containing protein</fullName>
    </submittedName>
</protein>
<proteinExistence type="predicted"/>
<evidence type="ECO:0000313" key="1">
    <source>
        <dbReference type="EMBL" id="MDB9140217.1"/>
    </source>
</evidence>
<dbReference type="Pfam" id="PF14053">
    <property type="entry name" value="DUF4248"/>
    <property type="match status" value="1"/>
</dbReference>
<dbReference type="EMBL" id="JAQMPX010000123">
    <property type="protein sequence ID" value="MDB9140217.1"/>
    <property type="molecule type" value="Genomic_DNA"/>
</dbReference>
<dbReference type="InterPro" id="IPR025342">
    <property type="entry name" value="DUF4248"/>
</dbReference>
<reference evidence="3 5" key="2">
    <citation type="submission" date="2019-07" db="EMBL/GenBank/DDBJ databases">
        <title>Genome sequencing of Parabacteroides distasonis iSURF_7.</title>
        <authorList>
            <person name="Degefu H.N."/>
            <person name="Ruoff K.L."/>
            <person name="Price C.E."/>
            <person name="Valls R.A."/>
            <person name="O'Toole G.A."/>
        </authorList>
    </citation>
    <scope>NUCLEOTIDE SEQUENCE [LARGE SCALE GENOMIC DNA]</scope>
    <source>
        <strain evidence="3 5">CFPLTA003_1B</strain>
    </source>
</reference>